<evidence type="ECO:0000256" key="5">
    <source>
        <dbReference type="SAM" id="SignalP"/>
    </source>
</evidence>
<feature type="domain" description="OmpA-like" evidence="6">
    <location>
        <begin position="534"/>
        <end position="655"/>
    </location>
</feature>
<comment type="subcellular location">
    <subcellularLocation>
        <location evidence="1">Cell outer membrane</location>
    </subcellularLocation>
</comment>
<organism evidence="7 8">
    <name type="scientific">Paenimyroides ummariense</name>
    <dbReference type="NCBI Taxonomy" id="913024"/>
    <lineage>
        <taxon>Bacteria</taxon>
        <taxon>Pseudomonadati</taxon>
        <taxon>Bacteroidota</taxon>
        <taxon>Flavobacteriia</taxon>
        <taxon>Flavobacteriales</taxon>
        <taxon>Flavobacteriaceae</taxon>
        <taxon>Paenimyroides</taxon>
    </lineage>
</organism>
<proteinExistence type="predicted"/>
<dbReference type="InterPro" id="IPR036737">
    <property type="entry name" value="OmpA-like_sf"/>
</dbReference>
<dbReference type="PROSITE" id="PS51123">
    <property type="entry name" value="OMPA_2"/>
    <property type="match status" value="1"/>
</dbReference>
<keyword evidence="2 4" id="KW-0472">Membrane</keyword>
<dbReference type="Pfam" id="PF00691">
    <property type="entry name" value="OmpA"/>
    <property type="match status" value="1"/>
</dbReference>
<accession>A0A1I4X1I9</accession>
<dbReference type="Gene3D" id="2.120.10.30">
    <property type="entry name" value="TolB, C-terminal domain"/>
    <property type="match status" value="1"/>
</dbReference>
<dbReference type="OrthoDB" id="9809364at2"/>
<evidence type="ECO:0000313" key="8">
    <source>
        <dbReference type="Proteomes" id="UP000199036"/>
    </source>
</evidence>
<dbReference type="SUPFAM" id="SSF103088">
    <property type="entry name" value="OmpA-like"/>
    <property type="match status" value="1"/>
</dbReference>
<evidence type="ECO:0000256" key="4">
    <source>
        <dbReference type="PROSITE-ProRule" id="PRU00473"/>
    </source>
</evidence>
<dbReference type="Proteomes" id="UP000199036">
    <property type="component" value="Unassembled WGS sequence"/>
</dbReference>
<dbReference type="Pfam" id="PF07676">
    <property type="entry name" value="PD40"/>
    <property type="match status" value="1"/>
</dbReference>
<dbReference type="Gene3D" id="3.30.1330.60">
    <property type="entry name" value="OmpA-like domain"/>
    <property type="match status" value="1"/>
</dbReference>
<dbReference type="CDD" id="cd07185">
    <property type="entry name" value="OmpA_C-like"/>
    <property type="match status" value="1"/>
</dbReference>
<dbReference type="PANTHER" id="PTHR30329:SF21">
    <property type="entry name" value="LIPOPROTEIN YIAD-RELATED"/>
    <property type="match status" value="1"/>
</dbReference>
<dbReference type="PRINTS" id="PR01021">
    <property type="entry name" value="OMPADOMAIN"/>
</dbReference>
<dbReference type="GO" id="GO:0009279">
    <property type="term" value="C:cell outer membrane"/>
    <property type="evidence" value="ECO:0007669"/>
    <property type="project" value="UniProtKB-SubCell"/>
</dbReference>
<keyword evidence="5" id="KW-0732">Signal</keyword>
<dbReference type="PANTHER" id="PTHR30329">
    <property type="entry name" value="STATOR ELEMENT OF FLAGELLAR MOTOR COMPLEX"/>
    <property type="match status" value="1"/>
</dbReference>
<dbReference type="InterPro" id="IPR011990">
    <property type="entry name" value="TPR-like_helical_dom_sf"/>
</dbReference>
<dbReference type="RefSeq" id="WP_091518281.1">
    <property type="nucleotide sequence ID" value="NZ_FOVI01000002.1"/>
</dbReference>
<evidence type="ECO:0000256" key="2">
    <source>
        <dbReference type="ARBA" id="ARBA00023136"/>
    </source>
</evidence>
<dbReference type="InterPro" id="IPR006665">
    <property type="entry name" value="OmpA-like"/>
</dbReference>
<protein>
    <submittedName>
        <fullName evidence="7">Outer membrane protein OmpA</fullName>
    </submittedName>
</protein>
<dbReference type="STRING" id="913024.SAMN05421741_10271"/>
<dbReference type="InterPro" id="IPR050330">
    <property type="entry name" value="Bact_OuterMem_StrucFunc"/>
</dbReference>
<dbReference type="SUPFAM" id="SSF48452">
    <property type="entry name" value="TPR-like"/>
    <property type="match status" value="1"/>
</dbReference>
<dbReference type="SUPFAM" id="SSF82171">
    <property type="entry name" value="DPP6 N-terminal domain-like"/>
    <property type="match status" value="1"/>
</dbReference>
<dbReference type="EMBL" id="FOVI01000002">
    <property type="protein sequence ID" value="SFN19871.1"/>
    <property type="molecule type" value="Genomic_DNA"/>
</dbReference>
<dbReference type="Gene3D" id="1.25.40.10">
    <property type="entry name" value="Tetratricopeptide repeat domain"/>
    <property type="match status" value="1"/>
</dbReference>
<keyword evidence="3" id="KW-0998">Cell outer membrane</keyword>
<dbReference type="AlphaFoldDB" id="A0A1I4X1I9"/>
<feature type="chain" id="PRO_5011453447" evidence="5">
    <location>
        <begin position="24"/>
        <end position="655"/>
    </location>
</feature>
<name>A0A1I4X1I9_9FLAO</name>
<gene>
    <name evidence="7" type="ORF">SAMN05421741_10271</name>
</gene>
<sequence length="655" mass="74251">MKKGLSLLALASFLFLGNTTAQAQAGLKKSDKEYENWAYVDAMTIYEKIVKKGYVSQDILEKLGNTYYFNARYAEAQPFYERLFTEFGTEDIASEFYYRYAQTLQHVGKTAEAKNYYDQFISKAGSQTQIAAVRKNEKELQKQIVENSGRYRNVENLPINTQFADFGSYVHNEKLYFTSARDTGSFSKKIHTWTGEAFTSLYDYQLPNDTISKKSKPKKLKGNVKSKFNESSAVLTEDGQTMYFTRNNMLGGTRGYDADKNTKLKIYRAELQNGKWNNIQELPFNGNDFNTAHPTLSKDGSVLYFASDRPGGFGNSDLWKVTVNGNGYGVPQNLGQGINTEGRETFPYINSNDELYFSSDGRIGLGGLDVYGVKIKEDGSFYEVQNIGEPVNSNTDDFAYYIDYKTKKGFFSSNRTGGKGNDDIYGFVETRALKLGCAQELLVTVLDAKTNNIVTDASLTLYDKLYKELGTSNKYANNGYRFNTEYECGETYRVKVSKDGYITKEETLTLDNGSGISERTIVLEPKKVEVKKNDDLFKVLKLNPIYFDYDKDNIRPDAALELAKVVEVLKDYPRMKIDVRSHTDSRGSDDYNLKLSQRRAKSTAEWIAAQGIDLSRITYKGYGETQLINKCINGAKCSDTEHEENRRSEFIVLEL</sequence>
<reference evidence="8" key="1">
    <citation type="submission" date="2016-10" db="EMBL/GenBank/DDBJ databases">
        <authorList>
            <person name="Varghese N."/>
            <person name="Submissions S."/>
        </authorList>
    </citation>
    <scope>NUCLEOTIDE SEQUENCE [LARGE SCALE GENOMIC DNA]</scope>
    <source>
        <strain evidence="8">DS-12</strain>
    </source>
</reference>
<keyword evidence="8" id="KW-1185">Reference proteome</keyword>
<evidence type="ECO:0000256" key="3">
    <source>
        <dbReference type="ARBA" id="ARBA00023237"/>
    </source>
</evidence>
<dbReference type="InterPro" id="IPR011042">
    <property type="entry name" value="6-blade_b-propeller_TolB-like"/>
</dbReference>
<dbReference type="InterPro" id="IPR006664">
    <property type="entry name" value="OMP_bac"/>
</dbReference>
<evidence type="ECO:0000256" key="1">
    <source>
        <dbReference type="ARBA" id="ARBA00004442"/>
    </source>
</evidence>
<evidence type="ECO:0000259" key="6">
    <source>
        <dbReference type="PROSITE" id="PS51123"/>
    </source>
</evidence>
<feature type="signal peptide" evidence="5">
    <location>
        <begin position="1"/>
        <end position="23"/>
    </location>
</feature>
<dbReference type="InterPro" id="IPR011659">
    <property type="entry name" value="WD40"/>
</dbReference>
<evidence type="ECO:0000313" key="7">
    <source>
        <dbReference type="EMBL" id="SFN19871.1"/>
    </source>
</evidence>